<feature type="region of interest" description="Disordered" evidence="1">
    <location>
        <begin position="50"/>
        <end position="98"/>
    </location>
</feature>
<accession>A0A931MKL9</accession>
<sequence>MKANMRMVASATNSASDALRSRKSASKGTPTGLLVSAAALALSLTGCIPSPPKPAPAPQPTSAPVPRPQPQPTTPPAPVAPPTDWRDAPQSAGDWSLGRASEGTTARFAASFELRCNAASRTMTLVRLLPAGSPAATGSMAVTTMQGTRTLAAQSIAGGLAVTLPARDPLLDAMAFSRGRFAVATSGQPTLYLPSWTEISRVIEDCR</sequence>
<keyword evidence="3" id="KW-1185">Reference proteome</keyword>
<gene>
    <name evidence="2" type="ORF">I5E68_06490</name>
</gene>
<reference evidence="2" key="1">
    <citation type="submission" date="2020-11" db="EMBL/GenBank/DDBJ databases">
        <title>Novosphingobium aureum sp. nov., a marine bacterium isolated from sediment of a salt flat.</title>
        <authorList>
            <person name="Yoo Y."/>
            <person name="Kim J.-J."/>
        </authorList>
    </citation>
    <scope>NUCLEOTIDE SEQUENCE</scope>
    <source>
        <strain evidence="2">YJ-S2-02</strain>
    </source>
</reference>
<dbReference type="Proteomes" id="UP000617634">
    <property type="component" value="Unassembled WGS sequence"/>
</dbReference>
<dbReference type="AlphaFoldDB" id="A0A931MKL9"/>
<proteinExistence type="predicted"/>
<name>A0A931MKL9_9SPHN</name>
<dbReference type="EMBL" id="JADZGI010000001">
    <property type="protein sequence ID" value="MBH0112599.1"/>
    <property type="molecule type" value="Genomic_DNA"/>
</dbReference>
<feature type="region of interest" description="Disordered" evidence="1">
    <location>
        <begin position="1"/>
        <end position="29"/>
    </location>
</feature>
<evidence type="ECO:0000313" key="3">
    <source>
        <dbReference type="Proteomes" id="UP000617634"/>
    </source>
</evidence>
<organism evidence="2 3">
    <name type="scientific">Novosphingobium aureum</name>
    <dbReference type="NCBI Taxonomy" id="2792964"/>
    <lineage>
        <taxon>Bacteria</taxon>
        <taxon>Pseudomonadati</taxon>
        <taxon>Pseudomonadota</taxon>
        <taxon>Alphaproteobacteria</taxon>
        <taxon>Sphingomonadales</taxon>
        <taxon>Sphingomonadaceae</taxon>
        <taxon>Novosphingobium</taxon>
    </lineage>
</organism>
<protein>
    <submittedName>
        <fullName evidence="2">Uncharacterized protein</fullName>
    </submittedName>
</protein>
<evidence type="ECO:0000256" key="1">
    <source>
        <dbReference type="SAM" id="MobiDB-lite"/>
    </source>
</evidence>
<comment type="caution">
    <text evidence="2">The sequence shown here is derived from an EMBL/GenBank/DDBJ whole genome shotgun (WGS) entry which is preliminary data.</text>
</comment>
<evidence type="ECO:0000313" key="2">
    <source>
        <dbReference type="EMBL" id="MBH0112599.1"/>
    </source>
</evidence>
<feature type="compositionally biased region" description="Pro residues" evidence="1">
    <location>
        <begin position="50"/>
        <end position="81"/>
    </location>
</feature>